<gene>
    <name evidence="4" type="ORF">GPZ80_03315</name>
</gene>
<sequence>MTATKEANGKRPYAPRLPAAERREQLLDAALEIINTRGLAAVSIDAVAKACDVTRPVVYGQFTDAHHLLKELLDREAKHALGQLAAAAALPVDLADPAKWFADVCRALVAAVLERPATWRAILLPVGAVPAPVREYRRQGEQAVMTQFAGVGRRFLRGRDNAADVDVELLARSLVRVAEEMGRLLLEAPDDYPPERVLTFAAMAADAFLARYPAREPVGDA</sequence>
<evidence type="ECO:0000313" key="4">
    <source>
        <dbReference type="EMBL" id="MBC6446202.1"/>
    </source>
</evidence>
<reference evidence="4 5" key="1">
    <citation type="submission" date="2020-06" db="EMBL/GenBank/DDBJ databases">
        <title>Actinokineospora xiongansis sp. nov., isolated from soil of Baiyangdian.</title>
        <authorList>
            <person name="Zhang X."/>
        </authorList>
    </citation>
    <scope>NUCLEOTIDE SEQUENCE [LARGE SCALE GENOMIC DNA]</scope>
    <source>
        <strain evidence="4 5">HBU206404</strain>
    </source>
</reference>
<keyword evidence="5" id="KW-1185">Reference proteome</keyword>
<dbReference type="Pfam" id="PF00440">
    <property type="entry name" value="TetR_N"/>
    <property type="match status" value="1"/>
</dbReference>
<name>A0ABR7L0T0_9PSEU</name>
<dbReference type="InterPro" id="IPR001647">
    <property type="entry name" value="HTH_TetR"/>
</dbReference>
<evidence type="ECO:0000313" key="5">
    <source>
        <dbReference type="Proteomes" id="UP000734823"/>
    </source>
</evidence>
<dbReference type="PANTHER" id="PTHR30055">
    <property type="entry name" value="HTH-TYPE TRANSCRIPTIONAL REGULATOR RUTR"/>
    <property type="match status" value="1"/>
</dbReference>
<comment type="caution">
    <text evidence="4">The sequence shown here is derived from an EMBL/GenBank/DDBJ whole genome shotgun (WGS) entry which is preliminary data.</text>
</comment>
<dbReference type="PANTHER" id="PTHR30055:SF226">
    <property type="entry name" value="HTH-TYPE TRANSCRIPTIONAL REGULATOR PKSA"/>
    <property type="match status" value="1"/>
</dbReference>
<protein>
    <submittedName>
        <fullName evidence="4">TetR/AcrR family transcriptional regulator</fullName>
    </submittedName>
</protein>
<dbReference type="EMBL" id="JABVED010000001">
    <property type="protein sequence ID" value="MBC6446202.1"/>
    <property type="molecule type" value="Genomic_DNA"/>
</dbReference>
<organism evidence="4 5">
    <name type="scientific">Actinokineospora xionganensis</name>
    <dbReference type="NCBI Taxonomy" id="2684470"/>
    <lineage>
        <taxon>Bacteria</taxon>
        <taxon>Bacillati</taxon>
        <taxon>Actinomycetota</taxon>
        <taxon>Actinomycetes</taxon>
        <taxon>Pseudonocardiales</taxon>
        <taxon>Pseudonocardiaceae</taxon>
        <taxon>Actinokineospora</taxon>
    </lineage>
</organism>
<feature type="domain" description="HTH tetR-type" evidence="3">
    <location>
        <begin position="20"/>
        <end position="80"/>
    </location>
</feature>
<dbReference type="Gene3D" id="1.10.357.10">
    <property type="entry name" value="Tetracycline Repressor, domain 2"/>
    <property type="match status" value="1"/>
</dbReference>
<keyword evidence="1 2" id="KW-0238">DNA-binding</keyword>
<proteinExistence type="predicted"/>
<dbReference type="InterPro" id="IPR009057">
    <property type="entry name" value="Homeodomain-like_sf"/>
</dbReference>
<dbReference type="PROSITE" id="PS50977">
    <property type="entry name" value="HTH_TETR_2"/>
    <property type="match status" value="1"/>
</dbReference>
<dbReference type="SUPFAM" id="SSF46689">
    <property type="entry name" value="Homeodomain-like"/>
    <property type="match status" value="1"/>
</dbReference>
<accession>A0ABR7L0T0</accession>
<dbReference type="Proteomes" id="UP000734823">
    <property type="component" value="Unassembled WGS sequence"/>
</dbReference>
<evidence type="ECO:0000259" key="3">
    <source>
        <dbReference type="PROSITE" id="PS50977"/>
    </source>
</evidence>
<feature type="DNA-binding region" description="H-T-H motif" evidence="2">
    <location>
        <begin position="43"/>
        <end position="62"/>
    </location>
</feature>
<evidence type="ECO:0000256" key="2">
    <source>
        <dbReference type="PROSITE-ProRule" id="PRU00335"/>
    </source>
</evidence>
<dbReference type="RefSeq" id="WP_187218234.1">
    <property type="nucleotide sequence ID" value="NZ_JABVED010000001.1"/>
</dbReference>
<evidence type="ECO:0000256" key="1">
    <source>
        <dbReference type="ARBA" id="ARBA00023125"/>
    </source>
</evidence>
<dbReference type="InterPro" id="IPR050109">
    <property type="entry name" value="HTH-type_TetR-like_transc_reg"/>
</dbReference>